<dbReference type="PANTHER" id="PTHR16515:SF49">
    <property type="entry name" value="GASTRULA ZINC FINGER PROTEIN XLCGF49.1-LIKE-RELATED"/>
    <property type="match status" value="1"/>
</dbReference>
<dbReference type="OrthoDB" id="6077919at2759"/>
<feature type="region of interest" description="Disordered" evidence="11">
    <location>
        <begin position="1"/>
        <end position="141"/>
    </location>
</feature>
<evidence type="ECO:0000256" key="2">
    <source>
        <dbReference type="ARBA" id="ARBA00006991"/>
    </source>
</evidence>
<dbReference type="InterPro" id="IPR036236">
    <property type="entry name" value="Znf_C2H2_sf"/>
</dbReference>
<comment type="caution">
    <text evidence="13">The sequence shown here is derived from an EMBL/GenBank/DDBJ whole genome shotgun (WGS) entry which is preliminary data.</text>
</comment>
<evidence type="ECO:0000256" key="11">
    <source>
        <dbReference type="SAM" id="MobiDB-lite"/>
    </source>
</evidence>
<feature type="compositionally biased region" description="Polar residues" evidence="11">
    <location>
        <begin position="101"/>
        <end position="125"/>
    </location>
</feature>
<evidence type="ECO:0000256" key="9">
    <source>
        <dbReference type="ARBA" id="ARBA00023242"/>
    </source>
</evidence>
<keyword evidence="6" id="KW-0862">Zinc</keyword>
<dbReference type="EMBL" id="CAJPDQ010000003">
    <property type="protein sequence ID" value="CAF9907032.1"/>
    <property type="molecule type" value="Genomic_DNA"/>
</dbReference>
<reference evidence="13" key="1">
    <citation type="submission" date="2021-03" db="EMBL/GenBank/DDBJ databases">
        <authorList>
            <person name="Tagirdzhanova G."/>
        </authorList>
    </citation>
    <scope>NUCLEOTIDE SEQUENCE</scope>
</reference>
<evidence type="ECO:0000256" key="8">
    <source>
        <dbReference type="ARBA" id="ARBA00023163"/>
    </source>
</evidence>
<feature type="compositionally biased region" description="Low complexity" evidence="11">
    <location>
        <begin position="1"/>
        <end position="16"/>
    </location>
</feature>
<dbReference type="Gene3D" id="3.30.160.60">
    <property type="entry name" value="Classic Zinc Finger"/>
    <property type="match status" value="2"/>
</dbReference>
<dbReference type="GO" id="GO:0005634">
    <property type="term" value="C:nucleus"/>
    <property type="evidence" value="ECO:0007669"/>
    <property type="project" value="UniProtKB-SubCell"/>
</dbReference>
<name>A0A8H3EJP2_9LECA</name>
<accession>A0A8H3EJP2</accession>
<dbReference type="InterPro" id="IPR013087">
    <property type="entry name" value="Znf_C2H2_type"/>
</dbReference>
<organism evidence="13 14">
    <name type="scientific">Gomphillus americanus</name>
    <dbReference type="NCBI Taxonomy" id="1940652"/>
    <lineage>
        <taxon>Eukaryota</taxon>
        <taxon>Fungi</taxon>
        <taxon>Dikarya</taxon>
        <taxon>Ascomycota</taxon>
        <taxon>Pezizomycotina</taxon>
        <taxon>Lecanoromycetes</taxon>
        <taxon>OSLEUM clade</taxon>
        <taxon>Ostropomycetidae</taxon>
        <taxon>Ostropales</taxon>
        <taxon>Graphidaceae</taxon>
        <taxon>Gomphilloideae</taxon>
        <taxon>Gomphillus</taxon>
    </lineage>
</organism>
<gene>
    <name evidence="13" type="ORF">GOMPHAMPRED_005001</name>
</gene>
<keyword evidence="14" id="KW-1185">Reference proteome</keyword>
<dbReference type="AlphaFoldDB" id="A0A8H3EJP2"/>
<dbReference type="PROSITE" id="PS00028">
    <property type="entry name" value="ZINC_FINGER_C2H2_1"/>
    <property type="match status" value="2"/>
</dbReference>
<keyword evidence="7" id="KW-0805">Transcription regulation</keyword>
<feature type="compositionally biased region" description="Polar residues" evidence="11">
    <location>
        <begin position="38"/>
        <end position="66"/>
    </location>
</feature>
<dbReference type="GO" id="GO:0010468">
    <property type="term" value="P:regulation of gene expression"/>
    <property type="evidence" value="ECO:0007669"/>
    <property type="project" value="TreeGrafter"/>
</dbReference>
<dbReference type="SMART" id="SM00355">
    <property type="entry name" value="ZnF_C2H2"/>
    <property type="match status" value="2"/>
</dbReference>
<keyword evidence="3" id="KW-0479">Metal-binding</keyword>
<evidence type="ECO:0000256" key="10">
    <source>
        <dbReference type="PROSITE-ProRule" id="PRU00042"/>
    </source>
</evidence>
<feature type="compositionally biased region" description="Basic and acidic residues" evidence="11">
    <location>
        <begin position="68"/>
        <end position="79"/>
    </location>
</feature>
<evidence type="ECO:0000313" key="14">
    <source>
        <dbReference type="Proteomes" id="UP000664169"/>
    </source>
</evidence>
<evidence type="ECO:0000256" key="4">
    <source>
        <dbReference type="ARBA" id="ARBA00022737"/>
    </source>
</evidence>
<dbReference type="Pfam" id="PF00096">
    <property type="entry name" value="zf-C2H2"/>
    <property type="match status" value="2"/>
</dbReference>
<dbReference type="SUPFAM" id="SSF57667">
    <property type="entry name" value="beta-beta-alpha zinc fingers"/>
    <property type="match status" value="1"/>
</dbReference>
<feature type="domain" description="C2H2-type" evidence="12">
    <location>
        <begin position="242"/>
        <end position="269"/>
    </location>
</feature>
<evidence type="ECO:0000256" key="5">
    <source>
        <dbReference type="ARBA" id="ARBA00022771"/>
    </source>
</evidence>
<protein>
    <recommendedName>
        <fullName evidence="12">C2H2-type domain-containing protein</fullName>
    </recommendedName>
</protein>
<dbReference type="Proteomes" id="UP000664169">
    <property type="component" value="Unassembled WGS sequence"/>
</dbReference>
<dbReference type="InterPro" id="IPR050331">
    <property type="entry name" value="Zinc_finger"/>
</dbReference>
<dbReference type="PROSITE" id="PS50157">
    <property type="entry name" value="ZINC_FINGER_C2H2_2"/>
    <property type="match status" value="2"/>
</dbReference>
<dbReference type="FunFam" id="3.30.160.60:FF:000761">
    <property type="entry name" value="Zinc finger protein 449"/>
    <property type="match status" value="1"/>
</dbReference>
<evidence type="ECO:0000256" key="7">
    <source>
        <dbReference type="ARBA" id="ARBA00023015"/>
    </source>
</evidence>
<dbReference type="PANTHER" id="PTHR16515">
    <property type="entry name" value="PR DOMAIN ZINC FINGER PROTEIN"/>
    <property type="match status" value="1"/>
</dbReference>
<evidence type="ECO:0000256" key="1">
    <source>
        <dbReference type="ARBA" id="ARBA00004123"/>
    </source>
</evidence>
<sequence>MPEFPTSKPSSSPSRPLHNVKLPPIRSLIEDIPGENLGVTSSRQRDPFTTTTSPRQPKTPSSNLVSNKPRDLTYSDRRPLLGNSTTWDANFSPGRPAGTNYYVQSPKLSSPPQHISSSGMSSSNLKHQRRLETSPNFHRPSSGPLANVSVLSSNPQVQPIIIPGKLPLPPLESPSILHRTSYSQGQEMSPQRYHQHHISTKASAIIADQQAQPYVCQECNKVFSRPSSLKIHGHSHTGEKPFRCPHADCGKAFSVRSNMKRHEKGCHEA</sequence>
<proteinExistence type="inferred from homology"/>
<keyword evidence="4" id="KW-0677">Repeat</keyword>
<keyword evidence="9" id="KW-0539">Nucleus</keyword>
<keyword evidence="8" id="KW-0804">Transcription</keyword>
<evidence type="ECO:0000259" key="12">
    <source>
        <dbReference type="PROSITE" id="PS50157"/>
    </source>
</evidence>
<evidence type="ECO:0000256" key="6">
    <source>
        <dbReference type="ARBA" id="ARBA00022833"/>
    </source>
</evidence>
<comment type="subcellular location">
    <subcellularLocation>
        <location evidence="1">Nucleus</location>
    </subcellularLocation>
</comment>
<dbReference type="FunFam" id="3.30.160.60:FF:000110">
    <property type="entry name" value="Zinc finger protein-like"/>
    <property type="match status" value="1"/>
</dbReference>
<comment type="similarity">
    <text evidence="2">Belongs to the krueppel C2H2-type zinc-finger protein family.</text>
</comment>
<evidence type="ECO:0000256" key="3">
    <source>
        <dbReference type="ARBA" id="ARBA00022723"/>
    </source>
</evidence>
<feature type="domain" description="C2H2-type" evidence="12">
    <location>
        <begin position="214"/>
        <end position="241"/>
    </location>
</feature>
<keyword evidence="5 10" id="KW-0863">Zinc-finger</keyword>
<dbReference type="GO" id="GO:0008270">
    <property type="term" value="F:zinc ion binding"/>
    <property type="evidence" value="ECO:0007669"/>
    <property type="project" value="UniProtKB-KW"/>
</dbReference>
<evidence type="ECO:0000313" key="13">
    <source>
        <dbReference type="EMBL" id="CAF9907032.1"/>
    </source>
</evidence>